<accession>A0A1I5CNT8</accession>
<dbReference type="Pfam" id="PF20230">
    <property type="entry name" value="DUF6588"/>
    <property type="match status" value="1"/>
</dbReference>
<sequence>MKKLILIILLISATGMYAQQNIDDLLAAGVNDAQRFSKDYLAPATEGLVYGVNNGWFNHGKGQKRFGFEIGLVANSSFIATDKKSFDMHVSDYENIRFPDNSPSKRVATALGTNNPDVVVILTYDDPIFGNQETEITLPTGLGASDINIIPAAFLQVGFSPFKGTQLKARYFPKIEVDDVKTGLYGFGIQQEFTAWLPKEELFPLAISGLIAYTHLDGSYDFTDDGIVDGQNQQVQTNVNTMLYELIASTKFKIINVYAGLGYVTGKSETDLLGTYVVSDGVLFSESIIDPFSIDEKVTGVRTTIGAHLKMGVFSVNADYTFAEFNSATLGLQLSF</sequence>
<reference evidence="3" key="1">
    <citation type="submission" date="2016-10" db="EMBL/GenBank/DDBJ databases">
        <authorList>
            <person name="Varghese N."/>
            <person name="Submissions S."/>
        </authorList>
    </citation>
    <scope>NUCLEOTIDE SEQUENCE [LARGE SCALE GENOMIC DNA]</scope>
    <source>
        <strain evidence="3">DSM 23925</strain>
    </source>
</reference>
<dbReference type="InterPro" id="IPR046495">
    <property type="entry name" value="DUF6588"/>
</dbReference>
<dbReference type="RefSeq" id="WP_092209035.1">
    <property type="nucleotide sequence ID" value="NZ_FOVN01000005.1"/>
</dbReference>
<feature type="chain" id="PRO_5011504844" description="MetA-pathway of phenol degradation" evidence="1">
    <location>
        <begin position="19"/>
        <end position="336"/>
    </location>
</feature>
<dbReference type="Proteomes" id="UP000198705">
    <property type="component" value="Unassembled WGS sequence"/>
</dbReference>
<keyword evidence="1" id="KW-0732">Signal</keyword>
<evidence type="ECO:0008006" key="4">
    <source>
        <dbReference type="Google" id="ProtNLM"/>
    </source>
</evidence>
<keyword evidence="3" id="KW-1185">Reference proteome</keyword>
<evidence type="ECO:0000256" key="1">
    <source>
        <dbReference type="SAM" id="SignalP"/>
    </source>
</evidence>
<proteinExistence type="predicted"/>
<organism evidence="2 3">
    <name type="scientific">Bizionia echini</name>
    <dbReference type="NCBI Taxonomy" id="649333"/>
    <lineage>
        <taxon>Bacteria</taxon>
        <taxon>Pseudomonadati</taxon>
        <taxon>Bacteroidota</taxon>
        <taxon>Flavobacteriia</taxon>
        <taxon>Flavobacteriales</taxon>
        <taxon>Flavobacteriaceae</taxon>
        <taxon>Bizionia</taxon>
    </lineage>
</organism>
<dbReference type="EMBL" id="FOVN01000005">
    <property type="protein sequence ID" value="SFN88597.1"/>
    <property type="molecule type" value="Genomic_DNA"/>
</dbReference>
<evidence type="ECO:0000313" key="2">
    <source>
        <dbReference type="EMBL" id="SFN88597.1"/>
    </source>
</evidence>
<feature type="signal peptide" evidence="1">
    <location>
        <begin position="1"/>
        <end position="18"/>
    </location>
</feature>
<protein>
    <recommendedName>
        <fullName evidence="4">MetA-pathway of phenol degradation</fullName>
    </recommendedName>
</protein>
<evidence type="ECO:0000313" key="3">
    <source>
        <dbReference type="Proteomes" id="UP000198705"/>
    </source>
</evidence>
<dbReference type="OrthoDB" id="9775382at2"/>
<name>A0A1I5CNT8_9FLAO</name>
<gene>
    <name evidence="2" type="ORF">SAMN04487989_105192</name>
</gene>
<dbReference type="STRING" id="649333.SAMN04487989_105192"/>
<dbReference type="AlphaFoldDB" id="A0A1I5CNT8"/>